<keyword evidence="10 15" id="KW-0234">DNA repair</keyword>
<comment type="caution">
    <text evidence="18">The sequence shown here is derived from an EMBL/GenBank/DDBJ whole genome shotgun (WGS) entry which is preliminary data.</text>
</comment>
<dbReference type="GO" id="GO:0003690">
    <property type="term" value="F:double-stranded DNA binding"/>
    <property type="evidence" value="ECO:0007669"/>
    <property type="project" value="UniProtKB-ARBA"/>
</dbReference>
<evidence type="ECO:0000256" key="12">
    <source>
        <dbReference type="ARBA" id="ARBA00023268"/>
    </source>
</evidence>
<comment type="function">
    <text evidence="15">Involved in base excision repair of DNA damaged by oxidation or by mutagenic agents. Acts as DNA glycosylase that recognizes and removes damaged bases. Has a preference for oxidized purines, such as 7,8-dihydro-8-oxoguanine (8-oxoG). Has AP (apurinic/apyrimidinic) lyase activity and introduces nicks in the DNA strand. Cleaves the DNA backbone by beta-delta elimination to generate a single-strand break at the site of the removed base with both 3'- and 5'-phosphates.</text>
</comment>
<proteinExistence type="inferred from homology"/>
<sequence>MPELPEVETVRRTLIHLVKGKTIDEVKVTWPNIIKRPVEVEQFCDALKGQTIQDVHRRGKFLKIILDNYVLVSHLRMEGKYALAEKDEPIDKHTHVIFLFKDGTQLRYKDVRKFGTMHLFQPGEEELSPPLSTLGPEPFEELFTAEVLKNRIGRTSRKIKAVLLDQQVVVGLGNIYVDEALFRARIHPERVASQLTDEELDRLHKEIVATLQEAVEKGGSTIRSYVNTQGEMGMFQLQLYVYGKKDEPCVVCGTPIKKYVVAGRGTHICPSCQKLEE</sequence>
<evidence type="ECO:0000256" key="10">
    <source>
        <dbReference type="ARBA" id="ARBA00023204"/>
    </source>
</evidence>
<keyword evidence="7 15" id="KW-0378">Hydrolase</keyword>
<feature type="domain" description="FPG-type" evidence="16">
    <location>
        <begin position="240"/>
        <end position="274"/>
    </location>
</feature>
<name>A0A8I1MDG4_9BACI</name>
<evidence type="ECO:0000256" key="1">
    <source>
        <dbReference type="ARBA" id="ARBA00001668"/>
    </source>
</evidence>
<comment type="subunit">
    <text evidence="3 15">Monomer.</text>
</comment>
<evidence type="ECO:0000259" key="17">
    <source>
        <dbReference type="PROSITE" id="PS51068"/>
    </source>
</evidence>
<dbReference type="NCBIfam" id="TIGR00577">
    <property type="entry name" value="fpg"/>
    <property type="match status" value="1"/>
</dbReference>
<evidence type="ECO:0000256" key="5">
    <source>
        <dbReference type="ARBA" id="ARBA00022763"/>
    </source>
</evidence>
<dbReference type="Gene3D" id="3.20.190.10">
    <property type="entry name" value="MutM-like, N-terminal"/>
    <property type="match status" value="1"/>
</dbReference>
<keyword evidence="21" id="KW-1185">Reference proteome</keyword>
<dbReference type="SUPFAM" id="SSF46946">
    <property type="entry name" value="S13-like H2TH domain"/>
    <property type="match status" value="1"/>
</dbReference>
<keyword evidence="9 15" id="KW-0238">DNA-binding</keyword>
<keyword evidence="12 15" id="KW-0511">Multifunctional enzyme</keyword>
<dbReference type="EC" id="4.2.99.18" evidence="15"/>
<dbReference type="AlphaFoldDB" id="A0A8I1MDG4"/>
<dbReference type="SUPFAM" id="SSF57716">
    <property type="entry name" value="Glucocorticoid receptor-like (DNA-binding domain)"/>
    <property type="match status" value="1"/>
</dbReference>
<feature type="active site" description="Proton donor; for beta-elimination activity" evidence="15">
    <location>
        <position position="60"/>
    </location>
</feature>
<keyword evidence="13 15" id="KW-0326">Glycosidase</keyword>
<dbReference type="FunFam" id="3.20.190.10:FF:000001">
    <property type="entry name" value="Formamidopyrimidine-DNA glycosylase"/>
    <property type="match status" value="1"/>
</dbReference>
<dbReference type="InterPro" id="IPR000214">
    <property type="entry name" value="Znf_DNA_glyclase/AP_lyase"/>
</dbReference>
<feature type="binding site" evidence="15">
    <location>
        <position position="93"/>
    </location>
    <ligand>
        <name>DNA</name>
        <dbReference type="ChEBI" id="CHEBI:16991"/>
    </ligand>
</feature>
<dbReference type="PANTHER" id="PTHR22993">
    <property type="entry name" value="FORMAMIDOPYRIMIDINE-DNA GLYCOSYLASE"/>
    <property type="match status" value="1"/>
</dbReference>
<dbReference type="Pfam" id="PF06831">
    <property type="entry name" value="H2TH"/>
    <property type="match status" value="1"/>
</dbReference>
<evidence type="ECO:0000256" key="15">
    <source>
        <dbReference type="HAMAP-Rule" id="MF_00103"/>
    </source>
</evidence>
<dbReference type="GO" id="GO:0006284">
    <property type="term" value="P:base-excision repair"/>
    <property type="evidence" value="ECO:0007669"/>
    <property type="project" value="InterPro"/>
</dbReference>
<dbReference type="Proteomes" id="UP000664578">
    <property type="component" value="Unassembled WGS sequence"/>
</dbReference>
<dbReference type="PROSITE" id="PS51066">
    <property type="entry name" value="ZF_FPG_2"/>
    <property type="match status" value="1"/>
</dbReference>
<evidence type="ECO:0000256" key="14">
    <source>
        <dbReference type="ARBA" id="ARBA00044632"/>
    </source>
</evidence>
<feature type="active site" description="Proton donor" evidence="15">
    <location>
        <position position="3"/>
    </location>
</feature>
<dbReference type="SMART" id="SM00898">
    <property type="entry name" value="Fapy_DNA_glyco"/>
    <property type="match status" value="1"/>
</dbReference>
<evidence type="ECO:0000313" key="20">
    <source>
        <dbReference type="Proteomes" id="UP000664578"/>
    </source>
</evidence>
<dbReference type="HAMAP" id="MF_00103">
    <property type="entry name" value="Fapy_DNA_glycosyl"/>
    <property type="match status" value="1"/>
</dbReference>
<evidence type="ECO:0000256" key="6">
    <source>
        <dbReference type="ARBA" id="ARBA00022771"/>
    </source>
</evidence>
<dbReference type="KEGG" id="bfx:BC359_03920"/>
<dbReference type="Pfam" id="PF01149">
    <property type="entry name" value="Fapy_DNA_glyco"/>
    <property type="match status" value="1"/>
</dbReference>
<dbReference type="InterPro" id="IPR015886">
    <property type="entry name" value="H2TH_FPG"/>
</dbReference>
<feature type="domain" description="Formamidopyrimidine-DNA glycosylase catalytic" evidence="17">
    <location>
        <begin position="2"/>
        <end position="115"/>
    </location>
</feature>
<dbReference type="EC" id="3.2.2.23" evidence="15"/>
<dbReference type="FunFam" id="1.10.8.50:FF:000003">
    <property type="entry name" value="Formamidopyrimidine-DNA glycosylase"/>
    <property type="match status" value="1"/>
</dbReference>
<dbReference type="GeneID" id="93683976"/>
<feature type="active site" description="Schiff-base intermediate with DNA" evidence="15">
    <location>
        <position position="2"/>
    </location>
</feature>
<dbReference type="RefSeq" id="WP_025907239.1">
    <property type="nucleotide sequence ID" value="NZ_CANLXW010000031.1"/>
</dbReference>
<reference evidence="18" key="1">
    <citation type="submission" date="2020-12" db="EMBL/GenBank/DDBJ databases">
        <title>PHA producing bacteria isolated from mangrove.</title>
        <authorList>
            <person name="Zheng W."/>
            <person name="Yu S."/>
            <person name="Huang Y."/>
        </authorList>
    </citation>
    <scope>NUCLEOTIDE SEQUENCE</scope>
    <source>
        <strain evidence="18">GN22-4</strain>
    </source>
</reference>
<dbReference type="InterPro" id="IPR012319">
    <property type="entry name" value="FPG_cat"/>
</dbReference>
<dbReference type="InterPro" id="IPR020629">
    <property type="entry name" value="FPG_Glyclase"/>
</dbReference>
<keyword evidence="11 15" id="KW-0456">Lyase</keyword>
<reference evidence="19" key="3">
    <citation type="submission" date="2024-05" db="EMBL/GenBank/DDBJ databases">
        <title>Draft genomic sequences of Priestia flexa CCM isolated from the soil of an abandoned mine contaminated by free cyanide in the high Andean zone of Tacna, Peru.</title>
        <authorList>
            <person name="Caceda Quiroz C.J."/>
            <person name="Maraza Chooque G.J."/>
            <person name="Fora Quispe G.L."/>
            <person name="Carpio Mamani M."/>
        </authorList>
    </citation>
    <scope>NUCLEOTIDE SEQUENCE</scope>
    <source>
        <strain evidence="19">CCM</strain>
    </source>
</reference>
<evidence type="ECO:0000256" key="3">
    <source>
        <dbReference type="ARBA" id="ARBA00011245"/>
    </source>
</evidence>
<dbReference type="EMBL" id="JAEMWV010000001">
    <property type="protein sequence ID" value="MBN8250663.1"/>
    <property type="molecule type" value="Genomic_DNA"/>
</dbReference>
<evidence type="ECO:0000256" key="2">
    <source>
        <dbReference type="ARBA" id="ARBA00009409"/>
    </source>
</evidence>
<dbReference type="Proteomes" id="UP001284771">
    <property type="component" value="Unassembled WGS sequence"/>
</dbReference>
<evidence type="ECO:0000256" key="11">
    <source>
        <dbReference type="ARBA" id="ARBA00023239"/>
    </source>
</evidence>
<dbReference type="CDD" id="cd08966">
    <property type="entry name" value="EcFpg-like_N"/>
    <property type="match status" value="1"/>
</dbReference>
<dbReference type="PROSITE" id="PS51068">
    <property type="entry name" value="FPG_CAT"/>
    <property type="match status" value="1"/>
</dbReference>
<accession>A0A8I1MDG4</accession>
<reference evidence="21" key="2">
    <citation type="submission" date="2023-07" db="EMBL/GenBank/DDBJ databases">
        <title>Draft genomic sequences of Priestia flexa CCM isolated from the soil of an abandoned mine contaminated by free cyanide in the high Andean zone of Tacna, Peru.</title>
        <authorList>
            <person name="Caceda Quiroz C.J."/>
            <person name="Maraza Chooque G.J."/>
            <person name="Fora Quispe G.L."/>
            <person name="Carpio Mamani M."/>
        </authorList>
    </citation>
    <scope>NUCLEOTIDE SEQUENCE [LARGE SCALE GENOMIC DNA]</scope>
    <source>
        <strain evidence="21">CCM</strain>
    </source>
</reference>
<protein>
    <recommendedName>
        <fullName evidence="15">Formamidopyrimidine-DNA glycosylase</fullName>
        <shortName evidence="15">Fapy-DNA glycosylase</shortName>
        <ecNumber evidence="15">3.2.2.23</ecNumber>
    </recommendedName>
    <alternativeName>
        <fullName evidence="15">DNA-(apurinic or apyrimidinic site) lyase MutM</fullName>
        <shortName evidence="15">AP lyase MutM</shortName>
        <ecNumber evidence="15">4.2.99.18</ecNumber>
    </alternativeName>
</protein>
<evidence type="ECO:0000256" key="7">
    <source>
        <dbReference type="ARBA" id="ARBA00022801"/>
    </source>
</evidence>
<feature type="active site" description="Proton donor; for delta-elimination activity" evidence="15">
    <location>
        <position position="264"/>
    </location>
</feature>
<evidence type="ECO:0000313" key="21">
    <source>
        <dbReference type="Proteomes" id="UP001284771"/>
    </source>
</evidence>
<evidence type="ECO:0000256" key="4">
    <source>
        <dbReference type="ARBA" id="ARBA00022723"/>
    </source>
</evidence>
<feature type="binding site" evidence="15">
    <location>
        <position position="112"/>
    </location>
    <ligand>
        <name>DNA</name>
        <dbReference type="ChEBI" id="CHEBI:16991"/>
    </ligand>
</feature>
<comment type="catalytic activity">
    <reaction evidence="14 15">
        <text>2'-deoxyribonucleotide-(2'-deoxyribose 5'-phosphate)-2'-deoxyribonucleotide-DNA = a 3'-end 2'-deoxyribonucleotide-(2,3-dehydro-2,3-deoxyribose 5'-phosphate)-DNA + a 5'-end 5'-phospho-2'-deoxyribonucleoside-DNA + H(+)</text>
        <dbReference type="Rhea" id="RHEA:66592"/>
        <dbReference type="Rhea" id="RHEA-COMP:13180"/>
        <dbReference type="Rhea" id="RHEA-COMP:16897"/>
        <dbReference type="Rhea" id="RHEA-COMP:17067"/>
        <dbReference type="ChEBI" id="CHEBI:15378"/>
        <dbReference type="ChEBI" id="CHEBI:136412"/>
        <dbReference type="ChEBI" id="CHEBI:157695"/>
        <dbReference type="ChEBI" id="CHEBI:167181"/>
        <dbReference type="EC" id="4.2.99.18"/>
    </reaction>
</comment>
<dbReference type="GO" id="GO:0003684">
    <property type="term" value="F:damaged DNA binding"/>
    <property type="evidence" value="ECO:0007669"/>
    <property type="project" value="InterPro"/>
</dbReference>
<evidence type="ECO:0000256" key="13">
    <source>
        <dbReference type="ARBA" id="ARBA00023295"/>
    </source>
</evidence>
<dbReference type="PANTHER" id="PTHR22993:SF9">
    <property type="entry name" value="FORMAMIDOPYRIMIDINE-DNA GLYCOSYLASE"/>
    <property type="match status" value="1"/>
</dbReference>
<comment type="similarity">
    <text evidence="2 15">Belongs to the FPG family.</text>
</comment>
<keyword evidence="4 15" id="KW-0479">Metal-binding</keyword>
<dbReference type="PROSITE" id="PS01242">
    <property type="entry name" value="ZF_FPG_1"/>
    <property type="match status" value="1"/>
</dbReference>
<evidence type="ECO:0000256" key="8">
    <source>
        <dbReference type="ARBA" id="ARBA00022833"/>
    </source>
</evidence>
<dbReference type="SUPFAM" id="SSF81624">
    <property type="entry name" value="N-terminal domain of MutM-like DNA repair proteins"/>
    <property type="match status" value="1"/>
</dbReference>
<comment type="cofactor">
    <cofactor evidence="15">
        <name>Zn(2+)</name>
        <dbReference type="ChEBI" id="CHEBI:29105"/>
    </cofactor>
    <text evidence="15">Binds 1 zinc ion per subunit.</text>
</comment>
<evidence type="ECO:0000313" key="18">
    <source>
        <dbReference type="EMBL" id="MBN8250663.1"/>
    </source>
</evidence>
<keyword evidence="8 15" id="KW-0862">Zinc</keyword>
<dbReference type="NCBIfam" id="NF002211">
    <property type="entry name" value="PRK01103.1"/>
    <property type="match status" value="1"/>
</dbReference>
<dbReference type="EMBL" id="JAWUZT010000031">
    <property type="protein sequence ID" value="MDW8516762.1"/>
    <property type="molecule type" value="Genomic_DNA"/>
</dbReference>
<evidence type="ECO:0000313" key="19">
    <source>
        <dbReference type="EMBL" id="MDW8516762.1"/>
    </source>
</evidence>
<evidence type="ECO:0000256" key="9">
    <source>
        <dbReference type="ARBA" id="ARBA00023125"/>
    </source>
</evidence>
<gene>
    <name evidence="15 18" type="primary">mutM</name>
    <name evidence="15" type="synonym">fpg</name>
    <name evidence="18" type="ORF">JF537_03600</name>
    <name evidence="19" type="ORF">RIB56_11515</name>
</gene>
<keyword evidence="6 15" id="KW-0863">Zinc-finger</keyword>
<evidence type="ECO:0000259" key="16">
    <source>
        <dbReference type="PROSITE" id="PS51066"/>
    </source>
</evidence>
<dbReference type="GO" id="GO:0140078">
    <property type="term" value="F:class I DNA-(apurinic or apyrimidinic site) endonuclease activity"/>
    <property type="evidence" value="ECO:0007669"/>
    <property type="project" value="UniProtKB-EC"/>
</dbReference>
<dbReference type="SMART" id="SM01232">
    <property type="entry name" value="H2TH"/>
    <property type="match status" value="1"/>
</dbReference>
<dbReference type="InterPro" id="IPR010979">
    <property type="entry name" value="Ribosomal_uS13-like_H2TH"/>
</dbReference>
<dbReference type="GO" id="GO:0008270">
    <property type="term" value="F:zinc ion binding"/>
    <property type="evidence" value="ECO:0007669"/>
    <property type="project" value="UniProtKB-UniRule"/>
</dbReference>
<organism evidence="18 20">
    <name type="scientific">Priestia flexa</name>
    <dbReference type="NCBI Taxonomy" id="86664"/>
    <lineage>
        <taxon>Bacteria</taxon>
        <taxon>Bacillati</taxon>
        <taxon>Bacillota</taxon>
        <taxon>Bacilli</taxon>
        <taxon>Bacillales</taxon>
        <taxon>Bacillaceae</taxon>
        <taxon>Priestia</taxon>
    </lineage>
</organism>
<dbReference type="Gene3D" id="1.10.8.50">
    <property type="match status" value="1"/>
</dbReference>
<dbReference type="InterPro" id="IPR035937">
    <property type="entry name" value="FPG_N"/>
</dbReference>
<dbReference type="Pfam" id="PF06827">
    <property type="entry name" value="zf-FPG_IleRS"/>
    <property type="match status" value="1"/>
</dbReference>
<comment type="catalytic activity">
    <reaction evidence="1 15">
        <text>Hydrolysis of DNA containing ring-opened 7-methylguanine residues, releasing 2,6-diamino-4-hydroxy-5-(N-methyl)formamidopyrimidine.</text>
        <dbReference type="EC" id="3.2.2.23"/>
    </reaction>
</comment>
<keyword evidence="5 15" id="KW-0227">DNA damage</keyword>
<dbReference type="InterPro" id="IPR010663">
    <property type="entry name" value="Znf_FPG/IleRS"/>
</dbReference>
<dbReference type="InterPro" id="IPR015887">
    <property type="entry name" value="DNA_glyclase_Znf_dom_DNA_BS"/>
</dbReference>
<dbReference type="GO" id="GO:0034039">
    <property type="term" value="F:8-oxo-7,8-dihydroguanine DNA N-glycosylase activity"/>
    <property type="evidence" value="ECO:0007669"/>
    <property type="project" value="TreeGrafter"/>
</dbReference>
<comment type="caution">
    <text evidence="15">Lacks conserved residue(s) required for the propagation of feature annotation.</text>
</comment>